<feature type="chain" id="PRO_5026887269" evidence="1">
    <location>
        <begin position="20"/>
        <end position="113"/>
    </location>
</feature>
<evidence type="ECO:0000256" key="1">
    <source>
        <dbReference type="SAM" id="SignalP"/>
    </source>
</evidence>
<dbReference type="EMBL" id="GIIL01007677">
    <property type="protein sequence ID" value="NOV51403.1"/>
    <property type="molecule type" value="Transcribed_RNA"/>
</dbReference>
<reference evidence="2" key="1">
    <citation type="submission" date="2020-03" db="EMBL/GenBank/DDBJ databases">
        <title>Transcriptomic Profiling of the Digestive Tract of the Rat Flea, Xenopsylla cheopis, Following Blood Feeding and Infection with Yersinia pestis.</title>
        <authorList>
            <person name="Bland D.M."/>
            <person name="Martens C.A."/>
            <person name="Virtaneva K."/>
            <person name="Kanakabandi K."/>
            <person name="Long D."/>
            <person name="Rosenke R."/>
            <person name="Saturday G.A."/>
            <person name="Hoyt F.H."/>
            <person name="Bruno D.P."/>
            <person name="Ribeiro J.M.C."/>
            <person name="Hinnebusch J."/>
        </authorList>
    </citation>
    <scope>NUCLEOTIDE SEQUENCE</scope>
</reference>
<evidence type="ECO:0000313" key="2">
    <source>
        <dbReference type="EMBL" id="NOV51403.1"/>
    </source>
</evidence>
<name>A0A6M2DZA2_XENCH</name>
<sequence length="113" mass="12678">MFVFLYFLRSSIFFTISCATHGFLTDFSNFKTICFNVSSNIPFTFFHTLSASGSSLSPSPSVSSLRNLISISFLTSLLLFLKFSKFCGCSSVLFVYRPLTCCDQNLCQHLGKF</sequence>
<accession>A0A6M2DZA2</accession>
<feature type="signal peptide" evidence="1">
    <location>
        <begin position="1"/>
        <end position="19"/>
    </location>
</feature>
<proteinExistence type="predicted"/>
<dbReference type="AlphaFoldDB" id="A0A6M2DZA2"/>
<organism evidence="2">
    <name type="scientific">Xenopsylla cheopis</name>
    <name type="common">Oriental rat flea</name>
    <name type="synonym">Pulex cheopis</name>
    <dbReference type="NCBI Taxonomy" id="163159"/>
    <lineage>
        <taxon>Eukaryota</taxon>
        <taxon>Metazoa</taxon>
        <taxon>Ecdysozoa</taxon>
        <taxon>Arthropoda</taxon>
        <taxon>Hexapoda</taxon>
        <taxon>Insecta</taxon>
        <taxon>Pterygota</taxon>
        <taxon>Neoptera</taxon>
        <taxon>Endopterygota</taxon>
        <taxon>Siphonaptera</taxon>
        <taxon>Pulicidae</taxon>
        <taxon>Xenopsyllinae</taxon>
        <taxon>Xenopsylla</taxon>
    </lineage>
</organism>
<keyword evidence="1" id="KW-0732">Signal</keyword>
<protein>
    <submittedName>
        <fullName evidence="2">Putative secreted protein</fullName>
    </submittedName>
</protein>